<name>M6BY44_LEPBO</name>
<comment type="caution">
    <text evidence="1">The sequence shown here is derived from an EMBL/GenBank/DDBJ whole genome shotgun (WGS) entry which is preliminary data.</text>
</comment>
<sequence>MTSIKTSNEIAVIYGFKGKEMKAYFLNPVQNRLSKIIKLDNHFLKN</sequence>
<organism evidence="1 2">
    <name type="scientific">Leptospira borgpetersenii serovar Hardjo-bovis str. Sponselee</name>
    <dbReference type="NCBI Taxonomy" id="1303729"/>
    <lineage>
        <taxon>Bacteria</taxon>
        <taxon>Pseudomonadati</taxon>
        <taxon>Spirochaetota</taxon>
        <taxon>Spirochaetia</taxon>
        <taxon>Leptospirales</taxon>
        <taxon>Leptospiraceae</taxon>
        <taxon>Leptospira</taxon>
    </lineage>
</organism>
<gene>
    <name evidence="1" type="ORF">LEP1GSC016_1843</name>
</gene>
<evidence type="ECO:0000313" key="1">
    <source>
        <dbReference type="EMBL" id="EMJ81328.1"/>
    </source>
</evidence>
<dbReference type="PATRIC" id="fig|1218567.3.peg.2312"/>
<proteinExistence type="predicted"/>
<dbReference type="EMBL" id="ANMU01000087">
    <property type="protein sequence ID" value="EMJ81328.1"/>
    <property type="molecule type" value="Genomic_DNA"/>
</dbReference>
<reference evidence="1 2" key="1">
    <citation type="submission" date="2013-01" db="EMBL/GenBank/DDBJ databases">
        <authorList>
            <person name="Harkins D.M."/>
            <person name="Durkin A.S."/>
            <person name="Brinkac L.M."/>
            <person name="Haft D.H."/>
            <person name="Selengut J.D."/>
            <person name="Sanka R."/>
            <person name="DePew J."/>
            <person name="Purushe J."/>
            <person name="Galloway R.L."/>
            <person name="Vinetz J.M."/>
            <person name="Sutton G.G."/>
            <person name="Nierman W.C."/>
            <person name="Fouts D.E."/>
        </authorList>
    </citation>
    <scope>NUCLEOTIDE SEQUENCE [LARGE SCALE GENOMIC DNA]</scope>
    <source>
        <strain evidence="1 2">Sponselee CDC</strain>
    </source>
</reference>
<evidence type="ECO:0000313" key="2">
    <source>
        <dbReference type="Proteomes" id="UP000011873"/>
    </source>
</evidence>
<dbReference type="Proteomes" id="UP000011873">
    <property type="component" value="Unassembled WGS sequence"/>
</dbReference>
<dbReference type="AlphaFoldDB" id="M6BY44"/>
<accession>M6BY44</accession>
<protein>
    <submittedName>
        <fullName evidence="1">Uncharacterized protein</fullName>
    </submittedName>
</protein>